<dbReference type="FunFam" id="2.170.150.20:FF:000007">
    <property type="entry name" value="Protein cereblon"/>
    <property type="match status" value="1"/>
</dbReference>
<dbReference type="SUPFAM" id="SSF88697">
    <property type="entry name" value="PUA domain-like"/>
    <property type="match status" value="1"/>
</dbReference>
<evidence type="ECO:0000313" key="5">
    <source>
        <dbReference type="Proteomes" id="UP001174909"/>
    </source>
</evidence>
<sequence>MEEEEESCRSSPVLQPNRGASGQFDVSLPARHLYLGELEEEGQIPMEDEETTPTLPLLCLPDRVLFPGETLPMHVQNPHTMLMLRDVATRHRPVAIVTDLRSSSQLREMARPTKEELSKVGTTAEVVGMRLEGEDYTQWSPFLTVKLLGRQRFRLMEIFKRVNGQMEGRVVILPEMRLSPPPLALSPCPPCLHSGALVSRLVARAGSVSPFTLQQNSRHSQVLKRSQISGSLCQVPAWVFSLHDQDYLRQEVAREEMMRVGRREEASLDLLPEDTISLSYWLSRRLPISDQEKLSLLSIHCPTQRLIQALHILQGLNDLFCECGKFITKKAHLFSMSVDGPVASYVNPGGHVHDTLTAKRAENVKSHGGPSTEHSWFPGYSWTMLSCRGCSGHKGWLFNATQGGLDPPMFYGLCRKGLAHCHKPSRGANGDLVHPS</sequence>
<dbReference type="EMBL" id="CASHTH010002876">
    <property type="protein sequence ID" value="CAI8036535.1"/>
    <property type="molecule type" value="Genomic_DNA"/>
</dbReference>
<proteinExistence type="predicted"/>
<accession>A0AA35X3C0</accession>
<dbReference type="InterPro" id="IPR015947">
    <property type="entry name" value="PUA-like_sf"/>
</dbReference>
<dbReference type="AlphaFoldDB" id="A0AA35X3C0"/>
<feature type="region of interest" description="Disordered" evidence="1">
    <location>
        <begin position="1"/>
        <end position="25"/>
    </location>
</feature>
<dbReference type="PANTHER" id="PTHR46732">
    <property type="entry name" value="ATP-DEPENDENT PROTEASE LA (LON) DOMAIN PROTEIN"/>
    <property type="match status" value="1"/>
</dbReference>
<dbReference type="Proteomes" id="UP001174909">
    <property type="component" value="Unassembled WGS sequence"/>
</dbReference>
<name>A0AA35X3C0_GEOBA</name>
<dbReference type="InterPro" id="IPR003111">
    <property type="entry name" value="Lon_prtase_N"/>
</dbReference>
<feature type="domain" description="CULT" evidence="3">
    <location>
        <begin position="315"/>
        <end position="422"/>
    </location>
</feature>
<dbReference type="SMART" id="SM00464">
    <property type="entry name" value="LON"/>
    <property type="match status" value="1"/>
</dbReference>
<gene>
    <name evidence="4" type="ORF">GBAR_LOCUS20475</name>
</gene>
<dbReference type="PROSITE" id="PS51787">
    <property type="entry name" value="LON_N"/>
    <property type="match status" value="1"/>
</dbReference>
<dbReference type="InterPro" id="IPR034750">
    <property type="entry name" value="CULT"/>
</dbReference>
<comment type="caution">
    <text evidence="4">The sequence shown here is derived from an EMBL/GenBank/DDBJ whole genome shotgun (WGS) entry which is preliminary data.</text>
</comment>
<dbReference type="Gene3D" id="2.170.150.20">
    <property type="entry name" value="Peptide methionine sulfoxide reductase"/>
    <property type="match status" value="1"/>
</dbReference>
<dbReference type="PANTHER" id="PTHR46732:SF8">
    <property type="entry name" value="ATP-DEPENDENT PROTEASE LA (LON) DOMAIN PROTEIN"/>
    <property type="match status" value="1"/>
</dbReference>
<evidence type="ECO:0000259" key="3">
    <source>
        <dbReference type="PROSITE" id="PS51788"/>
    </source>
</evidence>
<dbReference type="Gene3D" id="2.30.130.40">
    <property type="entry name" value="LON domain-like"/>
    <property type="match status" value="1"/>
</dbReference>
<organism evidence="4 5">
    <name type="scientific">Geodia barretti</name>
    <name type="common">Barrett's horny sponge</name>
    <dbReference type="NCBI Taxonomy" id="519541"/>
    <lineage>
        <taxon>Eukaryota</taxon>
        <taxon>Metazoa</taxon>
        <taxon>Porifera</taxon>
        <taxon>Demospongiae</taxon>
        <taxon>Heteroscleromorpha</taxon>
        <taxon>Tetractinellida</taxon>
        <taxon>Astrophorina</taxon>
        <taxon>Geodiidae</taxon>
        <taxon>Geodia</taxon>
    </lineage>
</organism>
<feature type="domain" description="Lon N-terminal" evidence="2">
    <location>
        <begin position="55"/>
        <end position="317"/>
    </location>
</feature>
<evidence type="ECO:0000313" key="4">
    <source>
        <dbReference type="EMBL" id="CAI8036535.1"/>
    </source>
</evidence>
<reference evidence="4" key="1">
    <citation type="submission" date="2023-03" db="EMBL/GenBank/DDBJ databases">
        <authorList>
            <person name="Steffen K."/>
            <person name="Cardenas P."/>
        </authorList>
    </citation>
    <scope>NUCLEOTIDE SEQUENCE</scope>
</reference>
<dbReference type="InterPro" id="IPR046336">
    <property type="entry name" value="Lon_prtase_N_sf"/>
</dbReference>
<dbReference type="Gene3D" id="1.20.58.1480">
    <property type="match status" value="1"/>
</dbReference>
<keyword evidence="5" id="KW-1185">Reference proteome</keyword>
<dbReference type="Pfam" id="PF02190">
    <property type="entry name" value="LON_substr_bdg"/>
    <property type="match status" value="1"/>
</dbReference>
<evidence type="ECO:0000259" key="2">
    <source>
        <dbReference type="PROSITE" id="PS51787"/>
    </source>
</evidence>
<feature type="compositionally biased region" description="Polar residues" evidence="1">
    <location>
        <begin position="9"/>
        <end position="20"/>
    </location>
</feature>
<dbReference type="CDD" id="cd15777">
    <property type="entry name" value="CRBN_C_like"/>
    <property type="match status" value="1"/>
</dbReference>
<dbReference type="PROSITE" id="PS51788">
    <property type="entry name" value="CULT"/>
    <property type="match status" value="1"/>
</dbReference>
<protein>
    <submittedName>
        <fullName evidence="4">Protein cereblon</fullName>
    </submittedName>
</protein>
<evidence type="ECO:0000256" key="1">
    <source>
        <dbReference type="SAM" id="MobiDB-lite"/>
    </source>
</evidence>